<dbReference type="InterPro" id="IPR025668">
    <property type="entry name" value="Tnp_DDE_dom"/>
</dbReference>
<keyword evidence="3" id="KW-1185">Reference proteome</keyword>
<protein>
    <recommendedName>
        <fullName evidence="1">Transposase DDE domain-containing protein</fullName>
    </recommendedName>
</protein>
<gene>
    <name evidence="2" type="ORF">J2S03_003521</name>
</gene>
<dbReference type="SUPFAM" id="SSF53098">
    <property type="entry name" value="Ribonuclease H-like"/>
    <property type="match status" value="1"/>
</dbReference>
<dbReference type="Pfam" id="PF13701">
    <property type="entry name" value="DDE_Tnp_1_4"/>
    <property type="match status" value="1"/>
</dbReference>
<dbReference type="InterPro" id="IPR012337">
    <property type="entry name" value="RNaseH-like_sf"/>
</dbReference>
<accession>A0ABT9XMX1</accession>
<reference evidence="2 3" key="1">
    <citation type="submission" date="2023-07" db="EMBL/GenBank/DDBJ databases">
        <title>Genomic Encyclopedia of Type Strains, Phase IV (KMG-IV): sequencing the most valuable type-strain genomes for metagenomic binning, comparative biology and taxonomic classification.</title>
        <authorList>
            <person name="Goeker M."/>
        </authorList>
    </citation>
    <scope>NUCLEOTIDE SEQUENCE [LARGE SCALE GENOMIC DNA]</scope>
    <source>
        <strain evidence="2 3">DSM 4006</strain>
    </source>
</reference>
<name>A0ABT9XMX1_9BACL</name>
<sequence length="447" mass="50031">MRFIIEQSDETITTHSGLSLIGLLLDKTNLGSRLNQTVVPGVGTPEISNRDIAYSYLGLLCQGKSDFDHIEPFREDEFFSAALQIGAVPSSPTLRQRLDMAAPKSDWESIILEESAILLHDFGVAVSPVCLGQDKERPYVPLDIDVSPFDNSGTKKQGVSRTYKGHDGYAPIFAYLGLEGYGVHVNLREGSTHCQKGTAEFLAESIRYAKCVTSLPLLVRMDAGNDSVDNLVVCRSEDTHADFIIKRNLRRESAQVWLHTAQNHGICCESRPGKKVYRGSIMSPMKGLSKSVRMVFEVIERTIDKDGQMLLVPEIEVDVYLTSLPDAASVVIDLYHAHGTMEQFHSEIKTDLDVERLPSGKFATNDLVLHFAVLAYNLLRIVGQESLKREDAPLNNNTVQRRRIRTVIQNLITLAAKVTTHARRQYLKLGRRNPWFAVFQRLYLAFG</sequence>
<dbReference type="Proteomes" id="UP001232973">
    <property type="component" value="Unassembled WGS sequence"/>
</dbReference>
<feature type="domain" description="Transposase DDE" evidence="1">
    <location>
        <begin position="10"/>
        <end position="443"/>
    </location>
</feature>
<dbReference type="InterPro" id="IPR047960">
    <property type="entry name" value="Transpos_IS1380"/>
</dbReference>
<evidence type="ECO:0000259" key="1">
    <source>
        <dbReference type="Pfam" id="PF13701"/>
    </source>
</evidence>
<dbReference type="NCBIfam" id="NF033539">
    <property type="entry name" value="transpos_IS1380"/>
    <property type="match status" value="1"/>
</dbReference>
<evidence type="ECO:0000313" key="2">
    <source>
        <dbReference type="EMBL" id="MDQ0191647.1"/>
    </source>
</evidence>
<evidence type="ECO:0000313" key="3">
    <source>
        <dbReference type="Proteomes" id="UP001232973"/>
    </source>
</evidence>
<dbReference type="RefSeq" id="WP_274454807.1">
    <property type="nucleotide sequence ID" value="NZ_CP067097.1"/>
</dbReference>
<organism evidence="2 3">
    <name type="scientific">Alicyclobacillus cycloheptanicus</name>
    <dbReference type="NCBI Taxonomy" id="1457"/>
    <lineage>
        <taxon>Bacteria</taxon>
        <taxon>Bacillati</taxon>
        <taxon>Bacillota</taxon>
        <taxon>Bacilli</taxon>
        <taxon>Bacillales</taxon>
        <taxon>Alicyclobacillaceae</taxon>
        <taxon>Alicyclobacillus</taxon>
    </lineage>
</organism>
<proteinExistence type="predicted"/>
<comment type="caution">
    <text evidence="2">The sequence shown here is derived from an EMBL/GenBank/DDBJ whole genome shotgun (WGS) entry which is preliminary data.</text>
</comment>
<dbReference type="EMBL" id="JAUSTP010000076">
    <property type="protein sequence ID" value="MDQ0191647.1"/>
    <property type="molecule type" value="Genomic_DNA"/>
</dbReference>